<dbReference type="OrthoDB" id="5377599at2759"/>
<organism evidence="3 4">
    <name type="scientific">Fusarium piperis</name>
    <dbReference type="NCBI Taxonomy" id="1435070"/>
    <lineage>
        <taxon>Eukaryota</taxon>
        <taxon>Fungi</taxon>
        <taxon>Dikarya</taxon>
        <taxon>Ascomycota</taxon>
        <taxon>Pezizomycotina</taxon>
        <taxon>Sordariomycetes</taxon>
        <taxon>Hypocreomycetidae</taxon>
        <taxon>Hypocreales</taxon>
        <taxon>Nectriaceae</taxon>
        <taxon>Fusarium</taxon>
        <taxon>Fusarium solani species complex</taxon>
    </lineage>
</organism>
<comment type="caution">
    <text evidence="3">The sequence shown here is derived from an EMBL/GenBank/DDBJ whole genome shotgun (WGS) entry which is preliminary data.</text>
</comment>
<evidence type="ECO:0000256" key="1">
    <source>
        <dbReference type="SAM" id="MobiDB-lite"/>
    </source>
</evidence>
<keyword evidence="4" id="KW-1185">Reference proteome</keyword>
<evidence type="ECO:0000259" key="2">
    <source>
        <dbReference type="Pfam" id="PF25438"/>
    </source>
</evidence>
<gene>
    <name evidence="3" type="ORF">N0V84_004210</name>
</gene>
<feature type="region of interest" description="Disordered" evidence="1">
    <location>
        <begin position="95"/>
        <end position="117"/>
    </location>
</feature>
<evidence type="ECO:0000313" key="4">
    <source>
        <dbReference type="Proteomes" id="UP001140502"/>
    </source>
</evidence>
<evidence type="ECO:0000313" key="3">
    <source>
        <dbReference type="EMBL" id="KAJ4323735.1"/>
    </source>
</evidence>
<reference evidence="3" key="1">
    <citation type="submission" date="2022-10" db="EMBL/GenBank/DDBJ databases">
        <title>Tapping the CABI collections for fungal endophytes: first genome assemblies for Collariella, Neodidymelliopsis, Ascochyta clinopodiicola, Didymella pomorum, Didymosphaeria variabile, Neocosmospora piperis and Neocucurbitaria cava.</title>
        <authorList>
            <person name="Hill R."/>
        </authorList>
    </citation>
    <scope>NUCLEOTIDE SEQUENCE</scope>
    <source>
        <strain evidence="3">IMI 366586</strain>
    </source>
</reference>
<dbReference type="AlphaFoldDB" id="A0A9W9BRR9"/>
<feature type="region of interest" description="Disordered" evidence="1">
    <location>
        <begin position="153"/>
        <end position="172"/>
    </location>
</feature>
<feature type="compositionally biased region" description="Basic residues" evidence="1">
    <location>
        <begin position="492"/>
        <end position="503"/>
    </location>
</feature>
<sequence length="673" mass="72627">MNLDNSTNVEELQRRVQLLAARNSDLEQLVQDQFRGDPSALNHFAQNYGYSLAQGYQLPGYGASSARSSGLSRSKSTISYPTQIKSAITERNVGLQAHKRERRAYSQQSSATVPMSRSVSAQSESHMPFSQTGNRIAPLNPSIGRFCASQDEPANQSLQGASERLPSVQEHQPLNIGMDPGDFLKMYTEIPQSSQQFDSSFSNFSYNMTPTSALSSLSSSLSSNVPCSYPLSSACPSMISGPSVTEAPSPLTRQNSALDNFGVPMAAMESSQSHIDRLTAPDLSPSPTNLYPTSKQYTPEHDLIGLGANLSSTAATQQWATANKSSLLSSPESTDMERSVSNTSISSVRSTASNLERRAAEARVRVLQSAKAIQLAPKPKEVTIKTEADSTATKKETKVPMNKSSYQRPKHPKVHCNACNEHPDGFRGDHELRRHINAKHEGFVKKFVCRDPATVGIKSNVKAINSLSKCKACTSGKEYGAYYNAAAHLRRTHFKPKTPRGKKGASGDEKRGGKGGGDWPPMSELKAWFVEKTVEVGQNESPIMDQDEGDSDMVDTEMEGPSLPNQMEIYGIGSSMSPFGETTYEITLEGADSAILAGANGELSIQAPISSAGSFGYSPFSDGSSLVTLSDNYAFSDQGASAYGSNLSSTNTITPTTYQEMSQLGISENVQWT</sequence>
<feature type="compositionally biased region" description="Polar residues" evidence="1">
    <location>
        <begin position="105"/>
        <end position="117"/>
    </location>
</feature>
<dbReference type="PANTHER" id="PTHR42031">
    <property type="entry name" value="KEY LIME PATHOGENICITY PROTEIN"/>
    <property type="match status" value="1"/>
</dbReference>
<feature type="region of interest" description="Disordered" evidence="1">
    <location>
        <begin position="388"/>
        <end position="414"/>
    </location>
</feature>
<name>A0A9W9BRR9_9HYPO</name>
<proteinExistence type="predicted"/>
<feature type="region of interest" description="Disordered" evidence="1">
    <location>
        <begin position="492"/>
        <end position="521"/>
    </location>
</feature>
<dbReference type="EMBL" id="JAPEUR010000067">
    <property type="protein sequence ID" value="KAJ4323735.1"/>
    <property type="molecule type" value="Genomic_DNA"/>
</dbReference>
<dbReference type="PANTHER" id="PTHR42031:SF1">
    <property type="entry name" value="KEY LIME PATHOGENICITY PROTEIN"/>
    <property type="match status" value="1"/>
</dbReference>
<dbReference type="InterPro" id="IPR057218">
    <property type="entry name" value="DUF7896"/>
</dbReference>
<feature type="compositionally biased region" description="Basic and acidic residues" evidence="1">
    <location>
        <begin position="388"/>
        <end position="398"/>
    </location>
</feature>
<feature type="domain" description="DUF7896" evidence="2">
    <location>
        <begin position="444"/>
        <end position="531"/>
    </location>
</feature>
<feature type="region of interest" description="Disordered" evidence="1">
    <location>
        <begin position="326"/>
        <end position="345"/>
    </location>
</feature>
<accession>A0A9W9BRR9</accession>
<dbReference type="Pfam" id="PF25438">
    <property type="entry name" value="DUF7896"/>
    <property type="match status" value="1"/>
</dbReference>
<protein>
    <recommendedName>
        <fullName evidence="2">DUF7896 domain-containing protein</fullName>
    </recommendedName>
</protein>
<dbReference type="Proteomes" id="UP001140502">
    <property type="component" value="Unassembled WGS sequence"/>
</dbReference>